<evidence type="ECO:0000256" key="1">
    <source>
        <dbReference type="ARBA" id="ARBA00004651"/>
    </source>
</evidence>
<proteinExistence type="inferred from homology"/>
<dbReference type="PANTHER" id="PTHR30561">
    <property type="entry name" value="SMR FAMILY PROTON-DEPENDENT DRUG EFFLUX TRANSPORTER SUGE"/>
    <property type="match status" value="1"/>
</dbReference>
<dbReference type="Pfam" id="PF00893">
    <property type="entry name" value="Multi_Drug_Res"/>
    <property type="match status" value="1"/>
</dbReference>
<gene>
    <name evidence="10" type="ORF">AU255_08745</name>
</gene>
<evidence type="ECO:0000256" key="4">
    <source>
        <dbReference type="ARBA" id="ARBA00022692"/>
    </source>
</evidence>
<comment type="subcellular location">
    <subcellularLocation>
        <location evidence="1 8">Cell membrane</location>
        <topology evidence="1 8">Multi-pass membrane protein</topology>
    </subcellularLocation>
</comment>
<dbReference type="GO" id="GO:0005886">
    <property type="term" value="C:plasma membrane"/>
    <property type="evidence" value="ECO:0007669"/>
    <property type="project" value="UniProtKB-SubCell"/>
</dbReference>
<dbReference type="InterPro" id="IPR045324">
    <property type="entry name" value="Small_multidrug_res"/>
</dbReference>
<dbReference type="InterPro" id="IPR037185">
    <property type="entry name" value="EmrE-like"/>
</dbReference>
<organism evidence="10 11">
    <name type="scientific">Methyloprofundus sedimenti</name>
    <dbReference type="NCBI Taxonomy" id="1420851"/>
    <lineage>
        <taxon>Bacteria</taxon>
        <taxon>Pseudomonadati</taxon>
        <taxon>Pseudomonadota</taxon>
        <taxon>Gammaproteobacteria</taxon>
        <taxon>Methylococcales</taxon>
        <taxon>Methylococcaceae</taxon>
        <taxon>Methyloprofundus</taxon>
    </lineage>
</organism>
<dbReference type="GO" id="GO:0015297">
    <property type="term" value="F:antiporter activity"/>
    <property type="evidence" value="ECO:0007669"/>
    <property type="project" value="TreeGrafter"/>
</dbReference>
<dbReference type="GO" id="GO:1990961">
    <property type="term" value="P:xenobiotic detoxification by transmembrane export across the plasma membrane"/>
    <property type="evidence" value="ECO:0007669"/>
    <property type="project" value="UniProtKB-ARBA"/>
</dbReference>
<dbReference type="FunFam" id="1.10.3730.20:FF:000001">
    <property type="entry name" value="Quaternary ammonium compound resistance transporter SugE"/>
    <property type="match status" value="1"/>
</dbReference>
<dbReference type="SUPFAM" id="SSF103481">
    <property type="entry name" value="Multidrug resistance efflux transporter EmrE"/>
    <property type="match status" value="1"/>
</dbReference>
<feature type="transmembrane region" description="Helical" evidence="9">
    <location>
        <begin position="58"/>
        <end position="79"/>
    </location>
</feature>
<reference evidence="10 11" key="1">
    <citation type="submission" date="2015-12" db="EMBL/GenBank/DDBJ databases">
        <authorList>
            <person name="Shamseldin A."/>
            <person name="Moawad H."/>
            <person name="Abd El-Rahim W.M."/>
            <person name="Sadowsky M.J."/>
        </authorList>
    </citation>
    <scope>NUCLEOTIDE SEQUENCE [LARGE SCALE GENOMIC DNA]</scope>
    <source>
        <strain evidence="10 11">WF1</strain>
    </source>
</reference>
<dbReference type="InterPro" id="IPR000390">
    <property type="entry name" value="Small_drug/metabolite_transptr"/>
</dbReference>
<sequence length="107" mass="11412">MLAYLYLAIAIVAEVSATCALKASAEFTRIIPSLIVIVGYGVSFYLMALVLETMPVGITYAIWAGLGIILVAIVGAVVYKEIPDFPVIMGMALIIAGVVVIHVFEKH</sequence>
<dbReference type="GO" id="GO:0031460">
    <property type="term" value="P:glycine betaine transport"/>
    <property type="evidence" value="ECO:0007669"/>
    <property type="project" value="TreeGrafter"/>
</dbReference>
<keyword evidence="11" id="KW-1185">Reference proteome</keyword>
<dbReference type="GO" id="GO:0015199">
    <property type="term" value="F:amino-acid betaine transmembrane transporter activity"/>
    <property type="evidence" value="ECO:0007669"/>
    <property type="project" value="TreeGrafter"/>
</dbReference>
<evidence type="ECO:0000256" key="9">
    <source>
        <dbReference type="SAM" id="Phobius"/>
    </source>
</evidence>
<comment type="similarity">
    <text evidence="7 8">Belongs to the drug/metabolite transporter (DMT) superfamily. Small multidrug resistance (SMR) (TC 2.A.7.1) family.</text>
</comment>
<keyword evidence="6 9" id="KW-0472">Membrane</keyword>
<dbReference type="RefSeq" id="WP_080523313.1">
    <property type="nucleotide sequence ID" value="NZ_LPUF01000001.1"/>
</dbReference>
<dbReference type="OrthoDB" id="9808638at2"/>
<keyword evidence="2" id="KW-0813">Transport</keyword>
<protein>
    <submittedName>
        <fullName evidence="10">Multidrug transporter</fullName>
    </submittedName>
</protein>
<dbReference type="AlphaFoldDB" id="A0A1V8MB33"/>
<dbReference type="GO" id="GO:0015220">
    <property type="term" value="F:choline transmembrane transporter activity"/>
    <property type="evidence" value="ECO:0007669"/>
    <property type="project" value="TreeGrafter"/>
</dbReference>
<evidence type="ECO:0000313" key="11">
    <source>
        <dbReference type="Proteomes" id="UP000191980"/>
    </source>
</evidence>
<keyword evidence="3" id="KW-1003">Cell membrane</keyword>
<evidence type="ECO:0000256" key="5">
    <source>
        <dbReference type="ARBA" id="ARBA00022989"/>
    </source>
</evidence>
<dbReference type="EMBL" id="LPUF01000001">
    <property type="protein sequence ID" value="OQK18718.1"/>
    <property type="molecule type" value="Genomic_DNA"/>
</dbReference>
<dbReference type="Proteomes" id="UP000191980">
    <property type="component" value="Unassembled WGS sequence"/>
</dbReference>
<keyword evidence="5 9" id="KW-1133">Transmembrane helix</keyword>
<dbReference type="PANTHER" id="PTHR30561:SF1">
    <property type="entry name" value="MULTIDRUG TRANSPORTER EMRE"/>
    <property type="match status" value="1"/>
</dbReference>
<evidence type="ECO:0000256" key="7">
    <source>
        <dbReference type="ARBA" id="ARBA00038032"/>
    </source>
</evidence>
<evidence type="ECO:0000313" key="10">
    <source>
        <dbReference type="EMBL" id="OQK18718.1"/>
    </source>
</evidence>
<keyword evidence="4 8" id="KW-0812">Transmembrane</keyword>
<comment type="caution">
    <text evidence="10">The sequence shown here is derived from an EMBL/GenBank/DDBJ whole genome shotgun (WGS) entry which is preliminary data.</text>
</comment>
<evidence type="ECO:0000256" key="3">
    <source>
        <dbReference type="ARBA" id="ARBA00022475"/>
    </source>
</evidence>
<evidence type="ECO:0000256" key="2">
    <source>
        <dbReference type="ARBA" id="ARBA00022448"/>
    </source>
</evidence>
<evidence type="ECO:0000256" key="8">
    <source>
        <dbReference type="RuleBase" id="RU003942"/>
    </source>
</evidence>
<evidence type="ECO:0000256" key="6">
    <source>
        <dbReference type="ARBA" id="ARBA00023136"/>
    </source>
</evidence>
<name>A0A1V8MB33_9GAMM</name>
<accession>A0A1V8MB33</accession>
<feature type="transmembrane region" description="Helical" evidence="9">
    <location>
        <begin position="30"/>
        <end position="51"/>
    </location>
</feature>
<feature type="transmembrane region" description="Helical" evidence="9">
    <location>
        <begin position="85"/>
        <end position="104"/>
    </location>
</feature>
<dbReference type="Gene3D" id="1.10.3730.20">
    <property type="match status" value="1"/>
</dbReference>